<protein>
    <submittedName>
        <fullName evidence="2">Uncharacterized protein</fullName>
    </submittedName>
</protein>
<keyword evidence="1" id="KW-0812">Transmembrane</keyword>
<feature type="transmembrane region" description="Helical" evidence="1">
    <location>
        <begin position="12"/>
        <end position="39"/>
    </location>
</feature>
<dbReference type="Proteomes" id="UP000240010">
    <property type="component" value="Unassembled WGS sequence"/>
</dbReference>
<name>A0A2S6H913_9GAMM</name>
<dbReference type="EMBL" id="PTIZ01000012">
    <property type="protein sequence ID" value="PPK73955.1"/>
    <property type="molecule type" value="Genomic_DNA"/>
</dbReference>
<reference evidence="2 3" key="1">
    <citation type="submission" date="2018-02" db="EMBL/GenBank/DDBJ databases">
        <title>Subsurface microbial communities from deep shales in Ohio and West Virginia, USA.</title>
        <authorList>
            <person name="Wrighton K."/>
        </authorList>
    </citation>
    <scope>NUCLEOTIDE SEQUENCE [LARGE SCALE GENOMIC DNA]</scope>
    <source>
        <strain evidence="2 3">OWC-DMM</strain>
    </source>
</reference>
<evidence type="ECO:0000313" key="3">
    <source>
        <dbReference type="Proteomes" id="UP000240010"/>
    </source>
</evidence>
<dbReference type="AlphaFoldDB" id="A0A2S6H913"/>
<sequence length="57" mass="6076">MNDFYKDILTGAMFVTGLIGFISGEFVISSALFATASIASNVNLNRKRGKAGQLSCE</sequence>
<proteinExistence type="predicted"/>
<comment type="caution">
    <text evidence="2">The sequence shown here is derived from an EMBL/GenBank/DDBJ whole genome shotgun (WGS) entry which is preliminary data.</text>
</comment>
<keyword evidence="1" id="KW-1133">Transmembrane helix</keyword>
<evidence type="ECO:0000256" key="1">
    <source>
        <dbReference type="SAM" id="Phobius"/>
    </source>
</evidence>
<dbReference type="RefSeq" id="WP_006892556.1">
    <property type="nucleotide sequence ID" value="NZ_PTIZ01000012.1"/>
</dbReference>
<evidence type="ECO:0000313" key="2">
    <source>
        <dbReference type="EMBL" id="PPK73955.1"/>
    </source>
</evidence>
<keyword evidence="1" id="KW-0472">Membrane</keyword>
<organism evidence="2 3">
    <name type="scientific">Methylobacter tundripaludum</name>
    <dbReference type="NCBI Taxonomy" id="173365"/>
    <lineage>
        <taxon>Bacteria</taxon>
        <taxon>Pseudomonadati</taxon>
        <taxon>Pseudomonadota</taxon>
        <taxon>Gammaproteobacteria</taxon>
        <taxon>Methylococcales</taxon>
        <taxon>Methylococcaceae</taxon>
        <taxon>Methylobacter</taxon>
    </lineage>
</organism>
<accession>A0A2S6H913</accession>
<gene>
    <name evidence="2" type="ORF">B0F87_1126</name>
</gene>